<dbReference type="EMBL" id="MT143988">
    <property type="protein sequence ID" value="QJA45283.1"/>
    <property type="molecule type" value="Genomic_DNA"/>
</dbReference>
<proteinExistence type="predicted"/>
<name>A0A6H1ZBK3_9ZZZZ</name>
<dbReference type="AlphaFoldDB" id="A0A6H1ZBK3"/>
<feature type="region of interest" description="Disordered" evidence="1">
    <location>
        <begin position="45"/>
        <end position="65"/>
    </location>
</feature>
<accession>A0A6H1ZBK3</accession>
<evidence type="ECO:0000256" key="1">
    <source>
        <dbReference type="SAM" id="MobiDB-lite"/>
    </source>
</evidence>
<evidence type="ECO:0000313" key="2">
    <source>
        <dbReference type="EMBL" id="QJA45283.1"/>
    </source>
</evidence>
<sequence>MPRTSWNEFGQMLSFMDRLLPKKKDPMEEAQAMANLESTALDIAGKRRALAGPSPSQKYQEEQRSQQVGSALAMFADLYKTASPSSKKILGEQMGSLWGIMAPGDKTKFKMLVSHTPLNPRVQKAMWFEETNPRPQMPIVKEGNGSFTNNPPRTPEYRRLWAEFDIASDEWNTLREMAVEGKEPKEKGWKNVPKFYDSDENNVKYYRDPIDRRIKEFNFANVDQAAMATAIEKGWATASDIMRTGSLPISAPRDYVENGRTLTVTPKQDLVRGGNKLQYDYAGPVDESKMEPPKELTEAIHLVDSGLSASDLKIKAPAVVGFYSQLKEIIVTSGPERLARQLDLQQSIVNQYPSEKRYIPFVPKDNSEGFWFRFQRALSENPLIGFVIPAPSEGKQGNVLLVQADRLVPFSDKKGQEKYFWWSDIYKIAYDIDGVPINESRGRSPGETLDIDWSQ</sequence>
<organism evidence="2">
    <name type="scientific">viral metagenome</name>
    <dbReference type="NCBI Taxonomy" id="1070528"/>
    <lineage>
        <taxon>unclassified sequences</taxon>
        <taxon>metagenomes</taxon>
        <taxon>organismal metagenomes</taxon>
    </lineage>
</organism>
<dbReference type="EMBL" id="MT144590">
    <property type="protein sequence ID" value="QJH93683.1"/>
    <property type="molecule type" value="Genomic_DNA"/>
</dbReference>
<protein>
    <submittedName>
        <fullName evidence="2">Uncharacterized protein</fullName>
    </submittedName>
</protein>
<reference evidence="2" key="1">
    <citation type="submission" date="2020-03" db="EMBL/GenBank/DDBJ databases">
        <title>The deep terrestrial virosphere.</title>
        <authorList>
            <person name="Holmfeldt K."/>
            <person name="Nilsson E."/>
            <person name="Simone D."/>
            <person name="Lopez-Fernandez M."/>
            <person name="Wu X."/>
            <person name="de Brujin I."/>
            <person name="Lundin D."/>
            <person name="Andersson A."/>
            <person name="Bertilsson S."/>
            <person name="Dopson M."/>
        </authorList>
    </citation>
    <scope>NUCLEOTIDE SEQUENCE</scope>
    <source>
        <strain evidence="2">TM448A00204</strain>
        <strain evidence="3">TM448B00128</strain>
    </source>
</reference>
<evidence type="ECO:0000313" key="3">
    <source>
        <dbReference type="EMBL" id="QJH93683.1"/>
    </source>
</evidence>
<gene>
    <name evidence="2" type="ORF">TM448A00204_0028</name>
    <name evidence="3" type="ORF">TM448B00128_0058</name>
</gene>